<dbReference type="EMBL" id="JABMJE010000001">
    <property type="protein sequence ID" value="NQS77107.1"/>
    <property type="molecule type" value="Genomic_DNA"/>
</dbReference>
<feature type="compositionally biased region" description="Gly residues" evidence="1">
    <location>
        <begin position="121"/>
        <end position="140"/>
    </location>
</feature>
<evidence type="ECO:0000256" key="2">
    <source>
        <dbReference type="SAM" id="Phobius"/>
    </source>
</evidence>
<evidence type="ECO:0000256" key="1">
    <source>
        <dbReference type="SAM" id="MobiDB-lite"/>
    </source>
</evidence>
<evidence type="ECO:0000313" key="4">
    <source>
        <dbReference type="Proteomes" id="UP000737555"/>
    </source>
</evidence>
<protein>
    <recommendedName>
        <fullName evidence="5">PGF-pre-PGF domain-containing protein</fullName>
    </recommendedName>
</protein>
<evidence type="ECO:0000313" key="3">
    <source>
        <dbReference type="EMBL" id="NQS77107.1"/>
    </source>
</evidence>
<organism evidence="3 4">
    <name type="scientific">Methanoculleus bourgensis</name>
    <dbReference type="NCBI Taxonomy" id="83986"/>
    <lineage>
        <taxon>Archaea</taxon>
        <taxon>Methanobacteriati</taxon>
        <taxon>Methanobacteriota</taxon>
        <taxon>Stenosarchaea group</taxon>
        <taxon>Methanomicrobia</taxon>
        <taxon>Methanomicrobiales</taxon>
        <taxon>Methanomicrobiaceae</taxon>
        <taxon>Methanoculleus</taxon>
    </lineage>
</organism>
<dbReference type="Proteomes" id="UP000737555">
    <property type="component" value="Unassembled WGS sequence"/>
</dbReference>
<feature type="transmembrane region" description="Helical" evidence="2">
    <location>
        <begin position="339"/>
        <end position="359"/>
    </location>
</feature>
<feature type="region of interest" description="Disordered" evidence="1">
    <location>
        <begin position="108"/>
        <end position="178"/>
    </location>
</feature>
<feature type="region of interest" description="Disordered" evidence="1">
    <location>
        <begin position="309"/>
        <end position="335"/>
    </location>
</feature>
<gene>
    <name evidence="3" type="ORF">HQQ74_00085</name>
</gene>
<proteinExistence type="predicted"/>
<keyword evidence="2" id="KW-1133">Transmembrane helix</keyword>
<name>A0A8T7GZJ6_9EURY</name>
<keyword evidence="2" id="KW-0472">Membrane</keyword>
<comment type="caution">
    <text evidence="3">The sequence shown here is derived from an EMBL/GenBank/DDBJ whole genome shotgun (WGS) entry which is preliminary data.</text>
</comment>
<reference evidence="3" key="1">
    <citation type="submission" date="2020-05" db="EMBL/GenBank/DDBJ databases">
        <title>The first insight into the ecology of ammonia-tolerant syntrophic propionate oxidizing bacteria.</title>
        <authorList>
            <person name="Singh A."/>
            <person name="Schnurer A."/>
            <person name="Westerholm M."/>
        </authorList>
    </citation>
    <scope>NUCLEOTIDE SEQUENCE</scope>
    <source>
        <strain evidence="3">MAG54</strain>
    </source>
</reference>
<keyword evidence="2" id="KW-0812">Transmembrane</keyword>
<accession>A0A8T7GZJ6</accession>
<dbReference type="AlphaFoldDB" id="A0A8T7GZJ6"/>
<sequence length="363" mass="35916">MRQGITLLLLLALVAGAAAAGEGAPPAFPHEFYGSVTIDGVPAPAGTVITGVIGGRECESVTTTAPGEYGSSSRHKGANLLVWGSAEQAGETITFLVAGTAAKETVTYTPGERTRLDLTVGGSGGSSGGGGSGNSGGSSGGSPAAPVSSSTPERPAAPATHVGKASLPTTPAGEVTASTTIRAADGTGTLQIPEGTTARAADGGPLGEVTVARAAEVPAAPPGTTVAIALTCGPAGAAFDPPVSLTYTLSAEEWAKIGDPATLSVLWYNPASKAWQEVPATVDLATRTVTAAVSHFSIYALAWTPTPPAETTTAPAATTPPDETRPDPGPQKSAKETPWALIAAGTLVVAGGLAAGWCYRKKR</sequence>
<feature type="compositionally biased region" description="Low complexity" evidence="1">
    <location>
        <begin position="309"/>
        <end position="321"/>
    </location>
</feature>
<evidence type="ECO:0008006" key="5">
    <source>
        <dbReference type="Google" id="ProtNLM"/>
    </source>
</evidence>